<evidence type="ECO:0000256" key="5">
    <source>
        <dbReference type="RuleBase" id="RU003925"/>
    </source>
</evidence>
<gene>
    <name evidence="6" type="ORF">INT44_003693</name>
</gene>
<name>A0A8H7PV62_9FUNG</name>
<dbReference type="CDD" id="cd04153">
    <property type="entry name" value="Arl5_Arl8"/>
    <property type="match status" value="1"/>
</dbReference>
<evidence type="ECO:0000256" key="1">
    <source>
        <dbReference type="ARBA" id="ARBA00022741"/>
    </source>
</evidence>
<feature type="binding site" evidence="4">
    <location>
        <position position="48"/>
    </location>
    <ligand>
        <name>Mg(2+)</name>
        <dbReference type="ChEBI" id="CHEBI:18420"/>
    </ligand>
</feature>
<dbReference type="PRINTS" id="PR00328">
    <property type="entry name" value="SAR1GTPBP"/>
</dbReference>
<dbReference type="SMART" id="SM00178">
    <property type="entry name" value="SAR"/>
    <property type="match status" value="1"/>
</dbReference>
<accession>A0A8H7PV62</accession>
<keyword evidence="4" id="KW-0460">Magnesium</keyword>
<dbReference type="Pfam" id="PF00025">
    <property type="entry name" value="Arf"/>
    <property type="match status" value="1"/>
</dbReference>
<keyword evidence="7" id="KW-1185">Reference proteome</keyword>
<dbReference type="InterPro" id="IPR027417">
    <property type="entry name" value="P-loop_NTPase"/>
</dbReference>
<dbReference type="EMBL" id="JAEPRA010000009">
    <property type="protein sequence ID" value="KAG2180686.1"/>
    <property type="molecule type" value="Genomic_DNA"/>
</dbReference>
<dbReference type="GO" id="GO:0046872">
    <property type="term" value="F:metal ion binding"/>
    <property type="evidence" value="ECO:0007669"/>
    <property type="project" value="UniProtKB-KW"/>
</dbReference>
<dbReference type="AlphaFoldDB" id="A0A8H7PV62"/>
<keyword evidence="4" id="KW-0479">Metal-binding</keyword>
<evidence type="ECO:0000313" key="7">
    <source>
        <dbReference type="Proteomes" id="UP000612746"/>
    </source>
</evidence>
<feature type="binding site" evidence="3">
    <location>
        <begin position="126"/>
        <end position="129"/>
    </location>
    <ligand>
        <name>GTP</name>
        <dbReference type="ChEBI" id="CHEBI:37565"/>
    </ligand>
</feature>
<proteinExistence type="inferred from homology"/>
<keyword evidence="1 3" id="KW-0547">Nucleotide-binding</keyword>
<sequence>MGILFSSLWSKLFSKAEVKIIIVGLDNAGKTTILYKLLLNEVVTTTPTIGSNVEEITYKNIKFLMWDIGGQESLRTSWKTYYTNTKAVIMVVDSSDTDRLHIAKRELHQMVESESLADAAILIFANKQDVKGALNSAKVSDALGLVTLKDRQWHIQACSALTGDGLFEGLDWIVARLGGQ</sequence>
<evidence type="ECO:0000313" key="6">
    <source>
        <dbReference type="EMBL" id="KAG2180686.1"/>
    </source>
</evidence>
<dbReference type="PROSITE" id="PS51417">
    <property type="entry name" value="ARF"/>
    <property type="match status" value="1"/>
</dbReference>
<dbReference type="SMART" id="SM00177">
    <property type="entry name" value="ARF"/>
    <property type="match status" value="1"/>
</dbReference>
<feature type="binding site" evidence="3">
    <location>
        <begin position="24"/>
        <end position="31"/>
    </location>
    <ligand>
        <name>GTP</name>
        <dbReference type="ChEBI" id="CHEBI:37565"/>
    </ligand>
</feature>
<feature type="binding site" evidence="3">
    <location>
        <position position="70"/>
    </location>
    <ligand>
        <name>GTP</name>
        <dbReference type="ChEBI" id="CHEBI:37565"/>
    </ligand>
</feature>
<reference evidence="6" key="1">
    <citation type="submission" date="2020-12" db="EMBL/GenBank/DDBJ databases">
        <title>Metabolic potential, ecology and presence of endohyphal bacteria is reflected in genomic diversity of Mucoromycotina.</title>
        <authorList>
            <person name="Muszewska A."/>
            <person name="Okrasinska A."/>
            <person name="Steczkiewicz K."/>
            <person name="Drgas O."/>
            <person name="Orlowska M."/>
            <person name="Perlinska-Lenart U."/>
            <person name="Aleksandrzak-Piekarczyk T."/>
            <person name="Szatraj K."/>
            <person name="Zielenkiewicz U."/>
            <person name="Pilsyk S."/>
            <person name="Malc E."/>
            <person name="Mieczkowski P."/>
            <person name="Kruszewska J.S."/>
            <person name="Biernat P."/>
            <person name="Pawlowska J."/>
        </authorList>
    </citation>
    <scope>NUCLEOTIDE SEQUENCE</scope>
    <source>
        <strain evidence="6">WA0000051536</strain>
    </source>
</reference>
<dbReference type="InterPro" id="IPR006689">
    <property type="entry name" value="Small_GTPase_ARF/SAR"/>
</dbReference>
<feature type="binding site" evidence="4">
    <location>
        <position position="31"/>
    </location>
    <ligand>
        <name>Mg(2+)</name>
        <dbReference type="ChEBI" id="CHEBI:18420"/>
    </ligand>
</feature>
<dbReference type="OrthoDB" id="2011769at2759"/>
<comment type="similarity">
    <text evidence="5">Belongs to the small GTPase superfamily. Arf family.</text>
</comment>
<keyword evidence="2 3" id="KW-0342">GTP-binding</keyword>
<evidence type="ECO:0000256" key="3">
    <source>
        <dbReference type="PIRSR" id="PIRSR606689-1"/>
    </source>
</evidence>
<dbReference type="Proteomes" id="UP000612746">
    <property type="component" value="Unassembled WGS sequence"/>
</dbReference>
<dbReference type="Gene3D" id="3.40.50.300">
    <property type="entry name" value="P-loop containing nucleotide triphosphate hydrolases"/>
    <property type="match status" value="1"/>
</dbReference>
<comment type="caution">
    <text evidence="6">The sequence shown here is derived from an EMBL/GenBank/DDBJ whole genome shotgun (WGS) entry which is preliminary data.</text>
</comment>
<dbReference type="GO" id="GO:0005525">
    <property type="term" value="F:GTP binding"/>
    <property type="evidence" value="ECO:0007669"/>
    <property type="project" value="UniProtKB-KW"/>
</dbReference>
<evidence type="ECO:0000256" key="2">
    <source>
        <dbReference type="ARBA" id="ARBA00023134"/>
    </source>
</evidence>
<dbReference type="SMART" id="SM00175">
    <property type="entry name" value="RAB"/>
    <property type="match status" value="1"/>
</dbReference>
<dbReference type="InterPro" id="IPR005225">
    <property type="entry name" value="Small_GTP-bd"/>
</dbReference>
<dbReference type="FunFam" id="3.40.50.300:FF:000728">
    <property type="entry name" value="ADP-ribosylation factor-like protein 5"/>
    <property type="match status" value="1"/>
</dbReference>
<dbReference type="InterPro" id="IPR024156">
    <property type="entry name" value="Small_GTPase_ARF"/>
</dbReference>
<dbReference type="GO" id="GO:0003924">
    <property type="term" value="F:GTPase activity"/>
    <property type="evidence" value="ECO:0007669"/>
    <property type="project" value="InterPro"/>
</dbReference>
<protein>
    <submittedName>
        <fullName evidence="6">Uncharacterized protein</fullName>
    </submittedName>
</protein>
<evidence type="ECO:0000256" key="4">
    <source>
        <dbReference type="PIRSR" id="PIRSR606689-2"/>
    </source>
</evidence>
<organism evidence="6 7">
    <name type="scientific">Umbelopsis vinacea</name>
    <dbReference type="NCBI Taxonomy" id="44442"/>
    <lineage>
        <taxon>Eukaryota</taxon>
        <taxon>Fungi</taxon>
        <taxon>Fungi incertae sedis</taxon>
        <taxon>Mucoromycota</taxon>
        <taxon>Mucoromycotina</taxon>
        <taxon>Umbelopsidomycetes</taxon>
        <taxon>Umbelopsidales</taxon>
        <taxon>Umbelopsidaceae</taxon>
        <taxon>Umbelopsis</taxon>
    </lineage>
</organism>
<dbReference type="PANTHER" id="PTHR11711">
    <property type="entry name" value="ADP RIBOSYLATION FACTOR-RELATED"/>
    <property type="match status" value="1"/>
</dbReference>
<dbReference type="SUPFAM" id="SSF52540">
    <property type="entry name" value="P-loop containing nucleoside triphosphate hydrolases"/>
    <property type="match status" value="1"/>
</dbReference>
<dbReference type="NCBIfam" id="TIGR00231">
    <property type="entry name" value="small_GTP"/>
    <property type="match status" value="1"/>
</dbReference>